<gene>
    <name evidence="4" type="ORF">HDF25_002107</name>
</gene>
<accession>A0A7X0J2Q0</accession>
<dbReference type="EMBL" id="JACHCC010000005">
    <property type="protein sequence ID" value="MBB6499963.1"/>
    <property type="molecule type" value="Genomic_DNA"/>
</dbReference>
<comment type="caution">
    <text evidence="4">The sequence shown here is derived from an EMBL/GenBank/DDBJ whole genome shotgun (WGS) entry which is preliminary data.</text>
</comment>
<evidence type="ECO:0000313" key="4">
    <source>
        <dbReference type="EMBL" id="MBB6499963.1"/>
    </source>
</evidence>
<dbReference type="Pfam" id="PF16344">
    <property type="entry name" value="FecR_C"/>
    <property type="match status" value="1"/>
</dbReference>
<sequence length="372" mass="42089">MQEDRLNEIIRKYKAGTATEEEKAFLECWYLQYQEQDDHYYDLQERLEDAEEVWGSLQKQIHQSKQFMYWPKIAAAILIVAFGSIYFLRKEISSVSDTQLVKQDVPPGGNRAVLVLGDGTKISLTDAKNGEIADQCGVEVKKSADGQLIYTIKDEQNSSEKLDSNIIETPKGGQFQIRLPDGSAIWLNASSSLKYPVSFNGAKERKVELKGEGYFEVAKDKTKPFIVTSGNQDVKVLGTHFNINAYKDEACVKTTLLEGSIQVSCEQNTELIRPGQQATLSNKHFKITSIDTQEAVAWKKGNFEFDNADIKTVMRQLSRWYDIEVSYDGELPDLHYSGSLPRNNNISVILNMLKKTGKINFKIDKKNVTICK</sequence>
<feature type="transmembrane region" description="Helical" evidence="1">
    <location>
        <begin position="69"/>
        <end position="88"/>
    </location>
</feature>
<evidence type="ECO:0000313" key="5">
    <source>
        <dbReference type="Proteomes" id="UP000521017"/>
    </source>
</evidence>
<dbReference type="AlphaFoldDB" id="A0A7X0J2Q0"/>
<evidence type="ECO:0000259" key="3">
    <source>
        <dbReference type="Pfam" id="PF16344"/>
    </source>
</evidence>
<dbReference type="Gene3D" id="2.60.120.1440">
    <property type="match status" value="1"/>
</dbReference>
<reference evidence="4 5" key="1">
    <citation type="submission" date="2020-08" db="EMBL/GenBank/DDBJ databases">
        <title>Genomic Encyclopedia of Type Strains, Phase IV (KMG-V): Genome sequencing to study the core and pangenomes of soil and plant-associated prokaryotes.</title>
        <authorList>
            <person name="Whitman W."/>
        </authorList>
    </citation>
    <scope>NUCLEOTIDE SEQUENCE [LARGE SCALE GENOMIC DNA]</scope>
    <source>
        <strain evidence="4 5">M2T3</strain>
    </source>
</reference>
<dbReference type="PANTHER" id="PTHR30273:SF2">
    <property type="entry name" value="PROTEIN FECR"/>
    <property type="match status" value="1"/>
</dbReference>
<feature type="domain" description="FecR protein" evidence="2">
    <location>
        <begin position="167"/>
        <end position="261"/>
    </location>
</feature>
<keyword evidence="1" id="KW-1133">Transmembrane helix</keyword>
<keyword evidence="1" id="KW-0812">Transmembrane</keyword>
<dbReference type="FunFam" id="2.60.120.1440:FF:000001">
    <property type="entry name" value="Putative anti-sigma factor"/>
    <property type="match status" value="1"/>
</dbReference>
<protein>
    <submittedName>
        <fullName evidence="4">Ferric-dicitrate binding protein FerR (Iron transport regulator)</fullName>
    </submittedName>
</protein>
<dbReference type="InterPro" id="IPR032508">
    <property type="entry name" value="FecR_C"/>
</dbReference>
<evidence type="ECO:0000256" key="1">
    <source>
        <dbReference type="SAM" id="Phobius"/>
    </source>
</evidence>
<keyword evidence="1" id="KW-0472">Membrane</keyword>
<dbReference type="RefSeq" id="WP_184624686.1">
    <property type="nucleotide sequence ID" value="NZ_JACHCC010000005.1"/>
</dbReference>
<evidence type="ECO:0000259" key="2">
    <source>
        <dbReference type="Pfam" id="PF04773"/>
    </source>
</evidence>
<organism evidence="4 5">
    <name type="scientific">Pedobacter cryoconitis</name>
    <dbReference type="NCBI Taxonomy" id="188932"/>
    <lineage>
        <taxon>Bacteria</taxon>
        <taxon>Pseudomonadati</taxon>
        <taxon>Bacteroidota</taxon>
        <taxon>Sphingobacteriia</taxon>
        <taxon>Sphingobacteriales</taxon>
        <taxon>Sphingobacteriaceae</taxon>
        <taxon>Pedobacter</taxon>
    </lineage>
</organism>
<dbReference type="Pfam" id="PF04773">
    <property type="entry name" value="FecR"/>
    <property type="match status" value="1"/>
</dbReference>
<dbReference type="InterPro" id="IPR012373">
    <property type="entry name" value="Ferrdict_sens_TM"/>
</dbReference>
<feature type="domain" description="Protein FecR C-terminal" evidence="3">
    <location>
        <begin position="303"/>
        <end position="370"/>
    </location>
</feature>
<name>A0A7X0J2Q0_9SPHI</name>
<dbReference type="Proteomes" id="UP000521017">
    <property type="component" value="Unassembled WGS sequence"/>
</dbReference>
<dbReference type="GO" id="GO:0016989">
    <property type="term" value="F:sigma factor antagonist activity"/>
    <property type="evidence" value="ECO:0007669"/>
    <property type="project" value="TreeGrafter"/>
</dbReference>
<dbReference type="PIRSF" id="PIRSF018266">
    <property type="entry name" value="FecR"/>
    <property type="match status" value="1"/>
</dbReference>
<dbReference type="InterPro" id="IPR006860">
    <property type="entry name" value="FecR"/>
</dbReference>
<proteinExistence type="predicted"/>
<dbReference type="Gene3D" id="3.55.50.30">
    <property type="match status" value="1"/>
</dbReference>
<dbReference type="PANTHER" id="PTHR30273">
    <property type="entry name" value="PERIPLASMIC SIGNAL SENSOR AND SIGMA FACTOR ACTIVATOR FECR-RELATED"/>
    <property type="match status" value="1"/>
</dbReference>